<sequence length="402" mass="45248">MTTTRSIAILLSLAAPCLAGEAIPTSTEHVEIPASWDFCNWIQNKPGLLYSNPENPLLQSFQIGGRFHYQMAYEDGNDVNGRDFNDTYEDYRRARIETKTHFLQYFSAKLSLNLVDDDRRDNNDLDWGYESFDEAVFSFDIKKAFAGIPLDQLQLNYGRLKFMLSDEVRASSNKILTIERSSIGNKIYNSGRPTGFTLDAAKGRLNWTLGVYSTEDEKFMDGWNGDLAYSATLGYQVTDEWKITWDGVYNSQDSEENFLGYHWASTISAAYEKGRFGFLGEAILGENIGSGDRGGHFYGLVAMPSYWLIDKRLQAVAQYQYAGASRDEGFRINSRYVRAAHDLGIDTNSGRGDEDHSIYLGLNYYLCGDSLKIMAGVAYDHLDTPDGSLDAFSNLIALRVSF</sequence>
<feature type="signal peptide" evidence="1">
    <location>
        <begin position="1"/>
        <end position="19"/>
    </location>
</feature>
<dbReference type="AlphaFoldDB" id="A0A934VXQ4"/>
<dbReference type="SUPFAM" id="SSF56935">
    <property type="entry name" value="Porins"/>
    <property type="match status" value="1"/>
</dbReference>
<keyword evidence="1" id="KW-0732">Signal</keyword>
<gene>
    <name evidence="2" type="ORF">JIN85_15025</name>
</gene>
<evidence type="ECO:0000256" key="1">
    <source>
        <dbReference type="SAM" id="SignalP"/>
    </source>
</evidence>
<reference evidence="2" key="1">
    <citation type="submission" date="2021-01" db="EMBL/GenBank/DDBJ databases">
        <title>Modified the classification status of verrucomicrobia.</title>
        <authorList>
            <person name="Feng X."/>
        </authorList>
    </citation>
    <scope>NUCLEOTIDE SEQUENCE</scope>
    <source>
        <strain evidence="2">KCTC 22041</strain>
    </source>
</reference>
<proteinExistence type="predicted"/>
<dbReference type="Proteomes" id="UP000603141">
    <property type="component" value="Unassembled WGS sequence"/>
</dbReference>
<dbReference type="InterPro" id="IPR023614">
    <property type="entry name" value="Porin_dom_sf"/>
</dbReference>
<name>A0A934VXQ4_9BACT</name>
<keyword evidence="3" id="KW-1185">Reference proteome</keyword>
<dbReference type="Pfam" id="PF07396">
    <property type="entry name" value="Porin_O_P"/>
    <property type="match status" value="1"/>
</dbReference>
<dbReference type="InterPro" id="IPR010870">
    <property type="entry name" value="Porin_O/P"/>
</dbReference>
<evidence type="ECO:0000313" key="3">
    <source>
        <dbReference type="Proteomes" id="UP000603141"/>
    </source>
</evidence>
<comment type="caution">
    <text evidence="2">The sequence shown here is derived from an EMBL/GenBank/DDBJ whole genome shotgun (WGS) entry which is preliminary data.</text>
</comment>
<evidence type="ECO:0008006" key="4">
    <source>
        <dbReference type="Google" id="ProtNLM"/>
    </source>
</evidence>
<dbReference type="EMBL" id="JAENIJ010000026">
    <property type="protein sequence ID" value="MBK1883729.1"/>
    <property type="molecule type" value="Genomic_DNA"/>
</dbReference>
<protein>
    <recommendedName>
        <fullName evidence="4">Porin</fullName>
    </recommendedName>
</protein>
<accession>A0A934VXQ4</accession>
<dbReference type="Gene3D" id="2.40.160.10">
    <property type="entry name" value="Porin"/>
    <property type="match status" value="1"/>
</dbReference>
<dbReference type="RefSeq" id="WP_200272170.1">
    <property type="nucleotide sequence ID" value="NZ_JAENIJ010000026.1"/>
</dbReference>
<evidence type="ECO:0000313" key="2">
    <source>
        <dbReference type="EMBL" id="MBK1883729.1"/>
    </source>
</evidence>
<organism evidence="2 3">
    <name type="scientific">Luteolibacter pohnpeiensis</name>
    <dbReference type="NCBI Taxonomy" id="454153"/>
    <lineage>
        <taxon>Bacteria</taxon>
        <taxon>Pseudomonadati</taxon>
        <taxon>Verrucomicrobiota</taxon>
        <taxon>Verrucomicrobiia</taxon>
        <taxon>Verrucomicrobiales</taxon>
        <taxon>Verrucomicrobiaceae</taxon>
        <taxon>Luteolibacter</taxon>
    </lineage>
</organism>
<feature type="chain" id="PRO_5037367389" description="Porin" evidence="1">
    <location>
        <begin position="20"/>
        <end position="402"/>
    </location>
</feature>